<dbReference type="InterPro" id="IPR022935">
    <property type="entry name" value="ClpS"/>
</dbReference>
<evidence type="ECO:0000313" key="4">
    <source>
        <dbReference type="Proteomes" id="UP000184603"/>
    </source>
</evidence>
<keyword evidence="3" id="KW-0378">Hydrolase</keyword>
<evidence type="ECO:0000313" key="3">
    <source>
        <dbReference type="EMBL" id="SHO48475.1"/>
    </source>
</evidence>
<organism evidence="3 4">
    <name type="scientific">Desulfopila aestuarii DSM 18488</name>
    <dbReference type="NCBI Taxonomy" id="1121416"/>
    <lineage>
        <taxon>Bacteria</taxon>
        <taxon>Pseudomonadati</taxon>
        <taxon>Thermodesulfobacteriota</taxon>
        <taxon>Desulfobulbia</taxon>
        <taxon>Desulfobulbales</taxon>
        <taxon>Desulfocapsaceae</taxon>
        <taxon>Desulfopila</taxon>
    </lineage>
</organism>
<dbReference type="STRING" id="1121416.SAMN02745220_02320"/>
<dbReference type="InterPro" id="IPR014719">
    <property type="entry name" value="Ribosomal_bL12_C/ClpS-like"/>
</dbReference>
<comment type="subunit">
    <text evidence="1">Binds to the N-terminal domain of the chaperone ClpA.</text>
</comment>
<comment type="function">
    <text evidence="1">Involved in the modulation of the specificity of the ClpAP-mediated ATP-dependent protein degradation.</text>
</comment>
<evidence type="ECO:0000259" key="2">
    <source>
        <dbReference type="Pfam" id="PF02617"/>
    </source>
</evidence>
<keyword evidence="3" id="KW-0645">Protease</keyword>
<protein>
    <recommendedName>
        <fullName evidence="1">ATP-dependent Clp protease adapter protein ClpS</fullName>
    </recommendedName>
</protein>
<sequence>MPDRKEGRQSSVATRDWVEVQEPPLYKALLHNDDYTSMEFVVSILENIFHKSPQEATRIMLNVHEKGIGVAGVYTREICETKIALVHELARQNEFPLRCSMERA</sequence>
<proteinExistence type="inferred from homology"/>
<keyword evidence="4" id="KW-1185">Reference proteome</keyword>
<feature type="domain" description="Adaptor protein ClpS core" evidence="2">
    <location>
        <begin position="21"/>
        <end position="100"/>
    </location>
</feature>
<dbReference type="FunFam" id="3.30.1390.10:FF:000002">
    <property type="entry name" value="ATP-dependent Clp protease adapter protein ClpS"/>
    <property type="match status" value="1"/>
</dbReference>
<dbReference type="Pfam" id="PF02617">
    <property type="entry name" value="ClpS"/>
    <property type="match status" value="1"/>
</dbReference>
<dbReference type="RefSeq" id="WP_073613618.1">
    <property type="nucleotide sequence ID" value="NZ_FRFE01000010.1"/>
</dbReference>
<dbReference type="EMBL" id="FRFE01000010">
    <property type="protein sequence ID" value="SHO48475.1"/>
    <property type="molecule type" value="Genomic_DNA"/>
</dbReference>
<dbReference type="GO" id="GO:0008233">
    <property type="term" value="F:peptidase activity"/>
    <property type="evidence" value="ECO:0007669"/>
    <property type="project" value="UniProtKB-KW"/>
</dbReference>
<dbReference type="Proteomes" id="UP000184603">
    <property type="component" value="Unassembled WGS sequence"/>
</dbReference>
<dbReference type="SUPFAM" id="SSF54736">
    <property type="entry name" value="ClpS-like"/>
    <property type="match status" value="1"/>
</dbReference>
<comment type="similarity">
    <text evidence="1">Belongs to the ClpS family.</text>
</comment>
<dbReference type="InterPro" id="IPR003769">
    <property type="entry name" value="ClpS_core"/>
</dbReference>
<dbReference type="PANTHER" id="PTHR33473:SF19">
    <property type="entry name" value="ATP-DEPENDENT CLP PROTEASE ADAPTER PROTEIN CLPS"/>
    <property type="match status" value="1"/>
</dbReference>
<dbReference type="OrthoDB" id="9796121at2"/>
<dbReference type="PANTHER" id="PTHR33473">
    <property type="entry name" value="ATP-DEPENDENT CLP PROTEASE ADAPTER PROTEIN CLPS1, CHLOROPLASTIC"/>
    <property type="match status" value="1"/>
</dbReference>
<accession>A0A1M7Y742</accession>
<reference evidence="3 4" key="1">
    <citation type="submission" date="2016-12" db="EMBL/GenBank/DDBJ databases">
        <authorList>
            <person name="Song W.-J."/>
            <person name="Kurnit D.M."/>
        </authorList>
    </citation>
    <scope>NUCLEOTIDE SEQUENCE [LARGE SCALE GENOMIC DNA]</scope>
    <source>
        <strain evidence="3 4">DSM 18488</strain>
    </source>
</reference>
<dbReference type="Gene3D" id="3.30.1390.10">
    <property type="match status" value="1"/>
</dbReference>
<dbReference type="GO" id="GO:0006508">
    <property type="term" value="P:proteolysis"/>
    <property type="evidence" value="ECO:0007669"/>
    <property type="project" value="UniProtKB-UniRule"/>
</dbReference>
<dbReference type="AlphaFoldDB" id="A0A1M7Y742"/>
<gene>
    <name evidence="1" type="primary">clpS</name>
    <name evidence="3" type="ORF">SAMN02745220_02320</name>
</gene>
<name>A0A1M7Y742_9BACT</name>
<dbReference type="GO" id="GO:0030163">
    <property type="term" value="P:protein catabolic process"/>
    <property type="evidence" value="ECO:0007669"/>
    <property type="project" value="InterPro"/>
</dbReference>
<dbReference type="NCBIfam" id="NF000672">
    <property type="entry name" value="PRK00033.1-5"/>
    <property type="match status" value="1"/>
</dbReference>
<evidence type="ECO:0000256" key="1">
    <source>
        <dbReference type="HAMAP-Rule" id="MF_00302"/>
    </source>
</evidence>
<dbReference type="HAMAP" id="MF_00302">
    <property type="entry name" value="ClpS"/>
    <property type="match status" value="1"/>
</dbReference>